<gene>
    <name evidence="7" type="ORF">LAMI_0F11100G</name>
</gene>
<evidence type="ECO:0000256" key="5">
    <source>
        <dbReference type="ARBA" id="ARBA00023288"/>
    </source>
</evidence>
<dbReference type="InterPro" id="IPR028209">
    <property type="entry name" value="LAMTOR1/MEH1"/>
</dbReference>
<dbReference type="Pfam" id="PF15454">
    <property type="entry name" value="LAMTOR"/>
    <property type="match status" value="1"/>
</dbReference>
<keyword evidence="3" id="KW-0472">Membrane</keyword>
<proteinExistence type="predicted"/>
<name>A0A1G4K287_9SACH</name>
<dbReference type="EMBL" id="LT598467">
    <property type="protein sequence ID" value="SCU97718.1"/>
    <property type="molecule type" value="Genomic_DNA"/>
</dbReference>
<evidence type="ECO:0000256" key="4">
    <source>
        <dbReference type="ARBA" id="ARBA00023139"/>
    </source>
</evidence>
<evidence type="ECO:0000313" key="8">
    <source>
        <dbReference type="Proteomes" id="UP000191024"/>
    </source>
</evidence>
<dbReference type="GO" id="GO:0071230">
    <property type="term" value="P:cellular response to amino acid stimulus"/>
    <property type="evidence" value="ECO:0007669"/>
    <property type="project" value="InterPro"/>
</dbReference>
<keyword evidence="8" id="KW-1185">Reference proteome</keyword>
<keyword evidence="6" id="KW-0175">Coiled coil</keyword>
<dbReference type="GO" id="GO:0032008">
    <property type="term" value="P:positive regulation of TOR signaling"/>
    <property type="evidence" value="ECO:0007669"/>
    <property type="project" value="InterPro"/>
</dbReference>
<organism evidence="7 8">
    <name type="scientific">Lachancea mirantina</name>
    <dbReference type="NCBI Taxonomy" id="1230905"/>
    <lineage>
        <taxon>Eukaryota</taxon>
        <taxon>Fungi</taxon>
        <taxon>Dikarya</taxon>
        <taxon>Ascomycota</taxon>
        <taxon>Saccharomycotina</taxon>
        <taxon>Saccharomycetes</taxon>
        <taxon>Saccharomycetales</taxon>
        <taxon>Saccharomycetaceae</taxon>
        <taxon>Lachancea</taxon>
    </lineage>
</organism>
<evidence type="ECO:0000256" key="2">
    <source>
        <dbReference type="ARBA" id="ARBA00022707"/>
    </source>
</evidence>
<keyword evidence="4" id="KW-0564">Palmitate</keyword>
<accession>A0A1G4K287</accession>
<dbReference type="Proteomes" id="UP000191024">
    <property type="component" value="Chromosome F"/>
</dbReference>
<evidence type="ECO:0000256" key="1">
    <source>
        <dbReference type="ARBA" id="ARBA00004308"/>
    </source>
</evidence>
<dbReference type="OrthoDB" id="4067878at2759"/>
<protein>
    <submittedName>
        <fullName evidence="7">LAMI_0F11100g1_1</fullName>
    </submittedName>
</protein>
<dbReference type="STRING" id="1230905.A0A1G4K287"/>
<dbReference type="GO" id="GO:0045121">
    <property type="term" value="C:membrane raft"/>
    <property type="evidence" value="ECO:0007669"/>
    <property type="project" value="InterPro"/>
</dbReference>
<keyword evidence="5" id="KW-0449">Lipoprotein</keyword>
<evidence type="ECO:0000313" key="7">
    <source>
        <dbReference type="EMBL" id="SCU97718.1"/>
    </source>
</evidence>
<dbReference type="GO" id="GO:0016197">
    <property type="term" value="P:endosomal transport"/>
    <property type="evidence" value="ECO:0007669"/>
    <property type="project" value="InterPro"/>
</dbReference>
<reference evidence="8" key="1">
    <citation type="submission" date="2016-03" db="EMBL/GenBank/DDBJ databases">
        <authorList>
            <person name="Devillers H."/>
        </authorList>
    </citation>
    <scope>NUCLEOTIDE SEQUENCE [LARGE SCALE GENOMIC DNA]</scope>
</reference>
<evidence type="ECO:0000256" key="6">
    <source>
        <dbReference type="SAM" id="Coils"/>
    </source>
</evidence>
<dbReference type="GO" id="GO:0031902">
    <property type="term" value="C:late endosome membrane"/>
    <property type="evidence" value="ECO:0007669"/>
    <property type="project" value="InterPro"/>
</dbReference>
<comment type="subcellular location">
    <subcellularLocation>
        <location evidence="1">Endomembrane system</location>
    </subcellularLocation>
</comment>
<dbReference type="GO" id="GO:0071986">
    <property type="term" value="C:Ragulator complex"/>
    <property type="evidence" value="ECO:0007669"/>
    <property type="project" value="InterPro"/>
</dbReference>
<sequence>MGVILSCCFNRGNNAENESLLQNGQNGYGSGALNDYDAAQRQLEEEEQKMIAREQELTQIVNNTNDKLIDISMMSNSGIVVQRHDLSDLSNTTEHSSEENASTDKKKAVLLQSVDPAVIDASQRERCKQLFNEFFDSLQEQLQVKPAGKLIVSL</sequence>
<dbReference type="AlphaFoldDB" id="A0A1G4K287"/>
<dbReference type="GO" id="GO:0001919">
    <property type="term" value="P:regulation of receptor recycling"/>
    <property type="evidence" value="ECO:0007669"/>
    <property type="project" value="InterPro"/>
</dbReference>
<keyword evidence="2" id="KW-0519">Myristate</keyword>
<feature type="coiled-coil region" evidence="6">
    <location>
        <begin position="29"/>
        <end position="63"/>
    </location>
</feature>
<dbReference type="GO" id="GO:0043410">
    <property type="term" value="P:positive regulation of MAPK cascade"/>
    <property type="evidence" value="ECO:0007669"/>
    <property type="project" value="InterPro"/>
</dbReference>
<evidence type="ECO:0000256" key="3">
    <source>
        <dbReference type="ARBA" id="ARBA00023136"/>
    </source>
</evidence>
<dbReference type="SMART" id="SM01262">
    <property type="entry name" value="LAMTOR"/>
    <property type="match status" value="1"/>
</dbReference>